<evidence type="ECO:0000313" key="3">
    <source>
        <dbReference type="EMBL" id="CAE7153184.1"/>
    </source>
</evidence>
<keyword evidence="4" id="KW-1185">Reference proteome</keyword>
<name>A0A812ISB9_SYMPI</name>
<comment type="caution">
    <text evidence="3">The sequence shown here is derived from an EMBL/GenBank/DDBJ whole genome shotgun (WGS) entry which is preliminary data.</text>
</comment>
<feature type="signal peptide" evidence="2">
    <location>
        <begin position="1"/>
        <end position="18"/>
    </location>
</feature>
<feature type="chain" id="PRO_5032296335" evidence="2">
    <location>
        <begin position="19"/>
        <end position="78"/>
    </location>
</feature>
<feature type="non-terminal residue" evidence="3">
    <location>
        <position position="78"/>
    </location>
</feature>
<dbReference type="EMBL" id="CAJNIZ010000085">
    <property type="protein sequence ID" value="CAE7153184.1"/>
    <property type="molecule type" value="Genomic_DNA"/>
</dbReference>
<gene>
    <name evidence="3" type="ORF">SPIL2461_LOCUS252</name>
</gene>
<proteinExistence type="predicted"/>
<feature type="non-terminal residue" evidence="3">
    <location>
        <position position="1"/>
    </location>
</feature>
<organism evidence="3 4">
    <name type="scientific">Symbiodinium pilosum</name>
    <name type="common">Dinoflagellate</name>
    <dbReference type="NCBI Taxonomy" id="2952"/>
    <lineage>
        <taxon>Eukaryota</taxon>
        <taxon>Sar</taxon>
        <taxon>Alveolata</taxon>
        <taxon>Dinophyceae</taxon>
        <taxon>Suessiales</taxon>
        <taxon>Symbiodiniaceae</taxon>
        <taxon>Symbiodinium</taxon>
    </lineage>
</organism>
<evidence type="ECO:0000256" key="2">
    <source>
        <dbReference type="SAM" id="SignalP"/>
    </source>
</evidence>
<feature type="region of interest" description="Disordered" evidence="1">
    <location>
        <begin position="52"/>
        <end position="78"/>
    </location>
</feature>
<accession>A0A812ISB9</accession>
<evidence type="ECO:0000256" key="1">
    <source>
        <dbReference type="SAM" id="MobiDB-lite"/>
    </source>
</evidence>
<keyword evidence="2" id="KW-0732">Signal</keyword>
<feature type="compositionally biased region" description="Basic and acidic residues" evidence="1">
    <location>
        <begin position="68"/>
        <end position="78"/>
    </location>
</feature>
<dbReference type="AlphaFoldDB" id="A0A812ISB9"/>
<protein>
    <submittedName>
        <fullName evidence="3">Uncharacterized protein</fullName>
    </submittedName>
</protein>
<dbReference type="Proteomes" id="UP000649617">
    <property type="component" value="Unassembled WGS sequence"/>
</dbReference>
<evidence type="ECO:0000313" key="4">
    <source>
        <dbReference type="Proteomes" id="UP000649617"/>
    </source>
</evidence>
<sequence length="78" mass="8490">SSLSLLAALSFAVSLCQLCTLQRATFVGGFRGLDRPKSKSTLRRVKVFDFPFLGGEPEPDPTEQGTRSAREADEDSAR</sequence>
<reference evidence="3" key="1">
    <citation type="submission" date="2021-02" db="EMBL/GenBank/DDBJ databases">
        <authorList>
            <person name="Dougan E. K."/>
            <person name="Rhodes N."/>
            <person name="Thang M."/>
            <person name="Chan C."/>
        </authorList>
    </citation>
    <scope>NUCLEOTIDE SEQUENCE</scope>
</reference>